<accession>A0A699ZVQ4</accession>
<keyword evidence="2" id="KW-1185">Reference proteome</keyword>
<organism evidence="1 2">
    <name type="scientific">Haematococcus lacustris</name>
    <name type="common">Green alga</name>
    <name type="synonym">Haematococcus pluvialis</name>
    <dbReference type="NCBI Taxonomy" id="44745"/>
    <lineage>
        <taxon>Eukaryota</taxon>
        <taxon>Viridiplantae</taxon>
        <taxon>Chlorophyta</taxon>
        <taxon>core chlorophytes</taxon>
        <taxon>Chlorophyceae</taxon>
        <taxon>CS clade</taxon>
        <taxon>Chlamydomonadales</taxon>
        <taxon>Haematococcaceae</taxon>
        <taxon>Haematococcus</taxon>
    </lineage>
</organism>
<reference evidence="1 2" key="1">
    <citation type="submission" date="2020-02" db="EMBL/GenBank/DDBJ databases">
        <title>Draft genome sequence of Haematococcus lacustris strain NIES-144.</title>
        <authorList>
            <person name="Morimoto D."/>
            <person name="Nakagawa S."/>
            <person name="Yoshida T."/>
            <person name="Sawayama S."/>
        </authorList>
    </citation>
    <scope>NUCLEOTIDE SEQUENCE [LARGE SCALE GENOMIC DNA]</scope>
    <source>
        <strain evidence="1 2">NIES-144</strain>
    </source>
</reference>
<sequence>AAIRGFIWRKRIKQEGEKELVFLGMKPKIKEAKNLMRRKRIQLEHTREYEEKVVELKQKVGVTRSVGPACCP</sequence>
<name>A0A699ZVQ4_HAELA</name>
<protein>
    <submittedName>
        <fullName evidence="1">ATPase_AAA_core domain-containing protein</fullName>
    </submittedName>
</protein>
<proteinExistence type="predicted"/>
<dbReference type="AlphaFoldDB" id="A0A699ZVQ4"/>
<feature type="non-terminal residue" evidence="1">
    <location>
        <position position="1"/>
    </location>
</feature>
<dbReference type="Proteomes" id="UP000485058">
    <property type="component" value="Unassembled WGS sequence"/>
</dbReference>
<dbReference type="EMBL" id="BLLF01002994">
    <property type="protein sequence ID" value="GFH26025.1"/>
    <property type="molecule type" value="Genomic_DNA"/>
</dbReference>
<comment type="caution">
    <text evidence="1">The sequence shown here is derived from an EMBL/GenBank/DDBJ whole genome shotgun (WGS) entry which is preliminary data.</text>
</comment>
<evidence type="ECO:0000313" key="2">
    <source>
        <dbReference type="Proteomes" id="UP000485058"/>
    </source>
</evidence>
<evidence type="ECO:0000313" key="1">
    <source>
        <dbReference type="EMBL" id="GFH26025.1"/>
    </source>
</evidence>
<gene>
    <name evidence="1" type="ORF">HaLaN_24098</name>
</gene>